<accession>A0ABU3FBX5</accession>
<keyword evidence="6 10" id="KW-0143">Chaperone</keyword>
<keyword evidence="14" id="KW-1185">Reference proteome</keyword>
<dbReference type="PRINTS" id="PR00300">
    <property type="entry name" value="CLPPROTEASEA"/>
</dbReference>
<dbReference type="InterPro" id="IPR028299">
    <property type="entry name" value="ClpA/B_CS2"/>
</dbReference>
<comment type="subcellular location">
    <subcellularLocation>
        <location evidence="11">Cytoplasm</location>
    </subcellularLocation>
</comment>
<dbReference type="PANTHER" id="PTHR11638">
    <property type="entry name" value="ATP-DEPENDENT CLP PROTEASE"/>
    <property type="match status" value="1"/>
</dbReference>
<dbReference type="SUPFAM" id="SSF52540">
    <property type="entry name" value="P-loop containing nucleoside triphosphate hydrolases"/>
    <property type="match status" value="2"/>
</dbReference>
<evidence type="ECO:0000256" key="6">
    <source>
        <dbReference type="ARBA" id="ARBA00023186"/>
    </source>
</evidence>
<keyword evidence="4 10" id="KW-0067">ATP-binding</keyword>
<gene>
    <name evidence="11 13" type="primary">clpB</name>
    <name evidence="13" type="ORF">P7H27_10405</name>
</gene>
<evidence type="ECO:0000313" key="14">
    <source>
        <dbReference type="Proteomes" id="UP001181046"/>
    </source>
</evidence>
<dbReference type="Pfam" id="PF00004">
    <property type="entry name" value="AAA"/>
    <property type="match status" value="1"/>
</dbReference>
<dbReference type="InterPro" id="IPR027417">
    <property type="entry name" value="P-loop_NTPase"/>
</dbReference>
<dbReference type="PROSITE" id="PS00870">
    <property type="entry name" value="CLPAB_1"/>
    <property type="match status" value="1"/>
</dbReference>
<evidence type="ECO:0000259" key="12">
    <source>
        <dbReference type="PROSITE" id="PS51903"/>
    </source>
</evidence>
<dbReference type="Pfam" id="PF17871">
    <property type="entry name" value="AAA_lid_9"/>
    <property type="match status" value="1"/>
</dbReference>
<dbReference type="EMBL" id="JARQAJ010000006">
    <property type="protein sequence ID" value="MDT2760173.1"/>
    <property type="molecule type" value="Genomic_DNA"/>
</dbReference>
<keyword evidence="11" id="KW-0963">Cytoplasm</keyword>
<evidence type="ECO:0000256" key="2">
    <source>
        <dbReference type="ARBA" id="ARBA00022737"/>
    </source>
</evidence>
<evidence type="ECO:0000256" key="3">
    <source>
        <dbReference type="ARBA" id="ARBA00022741"/>
    </source>
</evidence>
<dbReference type="InterPro" id="IPR041546">
    <property type="entry name" value="ClpA/ClpB_AAA_lid"/>
</dbReference>
<reference evidence="13" key="1">
    <citation type="submission" date="2023-03" db="EMBL/GenBank/DDBJ databases">
        <authorList>
            <person name="Shen W."/>
            <person name="Cai J."/>
        </authorList>
    </citation>
    <scope>NUCLEOTIDE SEQUENCE</scope>
    <source>
        <strain evidence="13">P66-3</strain>
    </source>
</reference>
<keyword evidence="11" id="KW-0346">Stress response</keyword>
<dbReference type="InterPro" id="IPR018368">
    <property type="entry name" value="ClpA/B_CS1"/>
</dbReference>
<dbReference type="CDD" id="cd19499">
    <property type="entry name" value="RecA-like_ClpB_Hsp104-like"/>
    <property type="match status" value="1"/>
</dbReference>
<keyword evidence="3 10" id="KW-0547">Nucleotide-binding</keyword>
<dbReference type="InterPro" id="IPR003593">
    <property type="entry name" value="AAA+_ATPase"/>
</dbReference>
<proteinExistence type="inferred from homology"/>
<dbReference type="SMART" id="SM01086">
    <property type="entry name" value="ClpB_D2-small"/>
    <property type="match status" value="1"/>
</dbReference>
<dbReference type="RefSeq" id="WP_311830244.1">
    <property type="nucleotide sequence ID" value="NZ_JARQAJ010000006.1"/>
</dbReference>
<keyword evidence="5 11" id="KW-0175">Coiled coil</keyword>
<sequence length="871" mass="98536">MNIEKMTTTLQEAIAEAQQIAVTRHHQEIDIAHVWKIFLQPDHFGRNFYADAGIDVERLEQEIDKLLDAYPTVSGNVQYGQNLSQNLFTLLNEADQLRETFNDDFLSTEIVILALMKLRNYPLTNYLVQQGLNEKELQKNIEDMRGGDRVTSQNQEETYKALEKYGVDLVQQVKNGKQDPIIGRDEEIRDVIRILSRKTKNNPVLIGEPGVGKTAIVEGLAQRIVRKDVPENLKDKTVFSLDMGSLIAGAKFRGEFEERLKAVLKEVKKSDGRILLFIDEIHNIVGAGKTEGSMDAGNLLKPMLARGELHLIGATTLDEYRQYMEKDKALERRFQKVLVKEPTVEDTISILRGLKERFEIHHGVNIHDNALVAAATLSDRYITDRFLPDKAIDLIDEASASIRVEMNSMPTELDQTTRRLMQLEIEEAALKKESDDASKKRLENLQEELADLREETHAMKLQWETEKEEVAVVSNKRAEIDQAKHELEDAENNYDLERAAVLRHGTIPNLEKELAELEEKNKKSDLKMVQESVTENEIAQVVGRLTGIPVTKLVAGEREKLLSLNSTLHQRVIGQDEAVDAVSDAVLRSRAGLQDPARPLGSFLFLGPTGVGKTELAKALAENLFDSENHMVRIDMSEYMEKHSVSRLVGAPPGYVGYEEDGQLTEAVRRNPYTIILLDEIEKAHPDVFNILLQVLDDGRLTDSKGRLVDFKNTVLIMTSNIGSQVLLNGVTADGEIPETTKEQVFELLRGHFKPEFLNRIDDTILFTPLSLADVKGIVEKIIQQLSHRLEEQEIQLNITEDAKTWIAEKAYEPQYGARPLKRFITREVETPLAKEIIAGRVMPKTTVAIELWNDQLIFQNQLDTDESANK</sequence>
<dbReference type="InterPro" id="IPR036628">
    <property type="entry name" value="Clp_N_dom_sf"/>
</dbReference>
<dbReference type="PANTHER" id="PTHR11638:SF18">
    <property type="entry name" value="HEAT SHOCK PROTEIN 104"/>
    <property type="match status" value="1"/>
</dbReference>
<evidence type="ECO:0000256" key="8">
    <source>
        <dbReference type="ARBA" id="ARBA00026057"/>
    </source>
</evidence>
<dbReference type="CDD" id="cd00009">
    <property type="entry name" value="AAA"/>
    <property type="match status" value="1"/>
</dbReference>
<comment type="caution">
    <text evidence="13">The sequence shown here is derived from an EMBL/GenBank/DDBJ whole genome shotgun (WGS) entry which is preliminary data.</text>
</comment>
<feature type="domain" description="Clp R" evidence="12">
    <location>
        <begin position="3"/>
        <end position="147"/>
    </location>
</feature>
<dbReference type="InterPro" id="IPR050130">
    <property type="entry name" value="ClpA_ClpB"/>
</dbReference>
<dbReference type="InterPro" id="IPR003959">
    <property type="entry name" value="ATPase_AAA_core"/>
</dbReference>
<dbReference type="Gene3D" id="1.10.8.60">
    <property type="match status" value="1"/>
</dbReference>
<evidence type="ECO:0000256" key="9">
    <source>
        <dbReference type="PROSITE-ProRule" id="PRU01251"/>
    </source>
</evidence>
<evidence type="ECO:0000256" key="10">
    <source>
        <dbReference type="RuleBase" id="RU004432"/>
    </source>
</evidence>
<comment type="function">
    <text evidence="7">Part of a stress-induced multi-chaperone system, it is involved in the recovery of the cell from heat-induced damage, in cooperation with DnaK, DnaJ and GrpE. Acts before DnaK, in the processing of protein aggregates. Protein binding stimulates the ATPase activity; ATP hydrolysis unfolds the denatured protein aggregates, which probably helps expose new hydrophobic binding sites on the surface of ClpB-bound aggregates, contributing to the solubilization and refolding of denatured protein aggregates by DnaK.</text>
</comment>
<comment type="subunit">
    <text evidence="11">Homohexamer; The oligomerization is ATP-dependent.</text>
</comment>
<dbReference type="PROSITE" id="PS51903">
    <property type="entry name" value="CLP_R"/>
    <property type="match status" value="1"/>
</dbReference>
<evidence type="ECO:0000256" key="5">
    <source>
        <dbReference type="ARBA" id="ARBA00023054"/>
    </source>
</evidence>
<name>A0ABU3FBX5_9ENTE</name>
<dbReference type="Pfam" id="PF10431">
    <property type="entry name" value="ClpB_D2-small"/>
    <property type="match status" value="1"/>
</dbReference>
<dbReference type="PROSITE" id="PS00871">
    <property type="entry name" value="CLPAB_2"/>
    <property type="match status" value="1"/>
</dbReference>
<dbReference type="Proteomes" id="UP001181046">
    <property type="component" value="Unassembled WGS sequence"/>
</dbReference>
<dbReference type="Gene3D" id="3.40.50.300">
    <property type="entry name" value="P-loop containing nucleotide triphosphate hydrolases"/>
    <property type="match status" value="3"/>
</dbReference>
<organism evidence="13 14">
    <name type="scientific">Enterococcus xiangfangensis</name>
    <dbReference type="NCBI Taxonomy" id="1296537"/>
    <lineage>
        <taxon>Bacteria</taxon>
        <taxon>Bacillati</taxon>
        <taxon>Bacillota</taxon>
        <taxon>Bacilli</taxon>
        <taxon>Lactobacillales</taxon>
        <taxon>Enterococcaceae</taxon>
        <taxon>Enterococcus</taxon>
    </lineage>
</organism>
<evidence type="ECO:0000256" key="4">
    <source>
        <dbReference type="ARBA" id="ARBA00022840"/>
    </source>
</evidence>
<dbReference type="InterPro" id="IPR019489">
    <property type="entry name" value="Clp_ATPase_C"/>
</dbReference>
<comment type="similarity">
    <text evidence="1 10">Belongs to the ClpA/ClpB family.</text>
</comment>
<evidence type="ECO:0000313" key="13">
    <source>
        <dbReference type="EMBL" id="MDT2760173.1"/>
    </source>
</evidence>
<comment type="subunit">
    <text evidence="8">Homohexamer. The oligomerization is ATP-dependent.</text>
</comment>
<evidence type="ECO:0000256" key="1">
    <source>
        <dbReference type="ARBA" id="ARBA00008675"/>
    </source>
</evidence>
<dbReference type="NCBIfam" id="TIGR03346">
    <property type="entry name" value="chaperone_ClpB"/>
    <property type="match status" value="1"/>
</dbReference>
<feature type="coiled-coil region" evidence="11">
    <location>
        <begin position="413"/>
        <end position="527"/>
    </location>
</feature>
<dbReference type="Pfam" id="PF07724">
    <property type="entry name" value="AAA_2"/>
    <property type="match status" value="1"/>
</dbReference>
<dbReference type="Pfam" id="PF02861">
    <property type="entry name" value="Clp_N"/>
    <property type="match status" value="1"/>
</dbReference>
<dbReference type="Gene3D" id="1.10.1780.10">
    <property type="entry name" value="Clp, N-terminal domain"/>
    <property type="match status" value="1"/>
</dbReference>
<dbReference type="InterPro" id="IPR001270">
    <property type="entry name" value="ClpA/B"/>
</dbReference>
<evidence type="ECO:0000256" key="11">
    <source>
        <dbReference type="RuleBase" id="RU362034"/>
    </source>
</evidence>
<dbReference type="SMART" id="SM00382">
    <property type="entry name" value="AAA"/>
    <property type="match status" value="2"/>
</dbReference>
<dbReference type="InterPro" id="IPR017730">
    <property type="entry name" value="Chaperonin_ClpB"/>
</dbReference>
<dbReference type="SUPFAM" id="SSF81923">
    <property type="entry name" value="Double Clp-N motif"/>
    <property type="match status" value="1"/>
</dbReference>
<protein>
    <recommendedName>
        <fullName evidence="11">Chaperone protein ClpB</fullName>
    </recommendedName>
</protein>
<evidence type="ECO:0000256" key="7">
    <source>
        <dbReference type="ARBA" id="ARBA00025613"/>
    </source>
</evidence>
<dbReference type="InterPro" id="IPR004176">
    <property type="entry name" value="Clp_R_N"/>
</dbReference>
<keyword evidence="2 9" id="KW-0677">Repeat</keyword>